<proteinExistence type="predicted"/>
<evidence type="ECO:0000256" key="1">
    <source>
        <dbReference type="ARBA" id="ARBA00022741"/>
    </source>
</evidence>
<dbReference type="InterPro" id="IPR014016">
    <property type="entry name" value="UvrD-like_ATP-bd"/>
</dbReference>
<keyword evidence="2 5" id="KW-0378">Hydrolase</keyword>
<keyword evidence="4 5" id="KW-0067">ATP-binding</keyword>
<evidence type="ECO:0000313" key="9">
    <source>
        <dbReference type="Proteomes" id="UP001477672"/>
    </source>
</evidence>
<dbReference type="InterPro" id="IPR014017">
    <property type="entry name" value="DNA_helicase_UvrD-like_C"/>
</dbReference>
<evidence type="ECO:0000313" key="8">
    <source>
        <dbReference type="EMBL" id="MEQ2521269.1"/>
    </source>
</evidence>
<feature type="domain" description="UvrD-like helicase ATP-binding" evidence="6">
    <location>
        <begin position="452"/>
        <end position="701"/>
    </location>
</feature>
<dbReference type="PROSITE" id="PS51198">
    <property type="entry name" value="UVRD_HELICASE_ATP_BIND"/>
    <property type="match status" value="1"/>
</dbReference>
<feature type="domain" description="UvrD-like helicase C-terminal" evidence="7">
    <location>
        <begin position="702"/>
        <end position="962"/>
    </location>
</feature>
<evidence type="ECO:0000256" key="2">
    <source>
        <dbReference type="ARBA" id="ARBA00022801"/>
    </source>
</evidence>
<dbReference type="Gene3D" id="3.20.20.140">
    <property type="entry name" value="Metal-dependent hydrolases"/>
    <property type="match status" value="1"/>
</dbReference>
<keyword evidence="3 5" id="KW-0347">Helicase</keyword>
<comment type="caution">
    <text evidence="8">The sequence shown here is derived from an EMBL/GenBank/DDBJ whole genome shotgun (WGS) entry which is preliminary data.</text>
</comment>
<dbReference type="PANTHER" id="PTHR40084">
    <property type="entry name" value="PHOSPHOHYDROLASE, PHP FAMILY"/>
    <property type="match status" value="1"/>
</dbReference>
<evidence type="ECO:0000256" key="5">
    <source>
        <dbReference type="PROSITE-ProRule" id="PRU00560"/>
    </source>
</evidence>
<sequence>MYLADLHIHSRFSRATSRDCDLPHLDLWARRKGLALVGTGDFTHPAWREELRAKLVEQPGGFYTLRSEEMLDAGVGGDVPVPRFVLTSEISCIYKRHGKTRKVHNLILMPSLEAAELLSRKLEAIGNIHSDGRPILGLDSRDLLEITLDSCPEAVFVPAHIWTPHFSMFGAFSGFDSVEECFGDLAPMIHAVETGLSSDPPMNWRVSALDRFQLISNSDAHSPARLGREANLLDGPLTYEALSRALQTGDGLAGTVEFFPEEGKYHLDGHRNCKVRLTPGETQALDGRCPVCGRKLTIGVEHRVEELADRPAGFCRPDAKPFESLVPLPQILAASLGTGESSKKVQRAYEELLHTLGPEFYILREAPLEDIRRAAGLCVAEGVRRVRAGQVQRLGGYDGEYGTISLFRAGEREELNGQMSLPVPTQAPAESPRPVFQKREAARQAKRPMPAGALNDRQQEAVEALQPAVAVIAGPGTGKTKTLVSHILYLIQSCGISPSQITAVTFTRMAAQEMTQRLEDALGSRQALRGLQIGTFHSLCLAMLPAPTMISNELALELARDVLAADGRKGSPRRFLDEVSRFKSGAEASEPEGFADYNAALAQKGLLDLDDVLLAALEQPLSAEQQQHLRFLLVDEFQDTNRIQFDLIQKWHTAGEHLFVIGDDDQSIYGFRGAGGGCFERLRETITPLREIRFEDNYRSSPAILESAVQLISHNPGPMRVLKAHQPDAADIRFVHAPSAYSEGIFIAKEIARMTGGVDMLAAQGKTEGTQRAFSDIAVLCRTHRQLDLVEECLLHDGIPCAITGRGDFLADESVRGAAGFFRHLLHLKDSLSLHAYLAGVLHCPPDLVRHAEEACAAASDWAALRAALGTDGWYGQWFAQVDTFLPRVARERPHRLLEDFWHGQELRGARQRLLDTALFHKTMVSLLDTLLLGSEGDIVRASRKEYASGAVRLMTLHGAKGLEFPVVFLAGLSAGTIPLQDGRSPLEEERRLFYVGMTRAREELVLSGTGDASVFLKELQTSRLHRENALEYVHLPSAQQMSFL</sequence>
<dbReference type="Proteomes" id="UP001477672">
    <property type="component" value="Unassembled WGS sequence"/>
</dbReference>
<dbReference type="PANTHER" id="PTHR40084:SF1">
    <property type="entry name" value="PHOSPHOTRANSFERASE"/>
    <property type="match status" value="1"/>
</dbReference>
<dbReference type="Gene3D" id="1.10.10.160">
    <property type="match status" value="1"/>
</dbReference>
<dbReference type="InterPro" id="IPR013986">
    <property type="entry name" value="DExx_box_DNA_helicase_dom_sf"/>
</dbReference>
<evidence type="ECO:0000256" key="3">
    <source>
        <dbReference type="ARBA" id="ARBA00022806"/>
    </source>
</evidence>
<dbReference type="CDD" id="cd17932">
    <property type="entry name" value="DEXQc_UvrD"/>
    <property type="match status" value="1"/>
</dbReference>
<keyword evidence="9" id="KW-1185">Reference proteome</keyword>
<organism evidence="8 9">
    <name type="scientific">Ruthenibacterium intestinale</name>
    <dbReference type="NCBI Taxonomy" id="3133163"/>
    <lineage>
        <taxon>Bacteria</taxon>
        <taxon>Bacillati</taxon>
        <taxon>Bacillota</taxon>
        <taxon>Clostridia</taxon>
        <taxon>Eubacteriales</taxon>
        <taxon>Oscillospiraceae</taxon>
        <taxon>Ruthenibacterium</taxon>
    </lineage>
</organism>
<gene>
    <name evidence="8" type="ORF">WMO24_12630</name>
</gene>
<dbReference type="CDD" id="cd18807">
    <property type="entry name" value="SF1_C_UvrD"/>
    <property type="match status" value="1"/>
</dbReference>
<feature type="binding site" evidence="5">
    <location>
        <begin position="473"/>
        <end position="480"/>
    </location>
    <ligand>
        <name>ATP</name>
        <dbReference type="ChEBI" id="CHEBI:30616"/>
    </ligand>
</feature>
<dbReference type="Pfam" id="PF13361">
    <property type="entry name" value="UvrD_C"/>
    <property type="match status" value="2"/>
</dbReference>
<dbReference type="SUPFAM" id="SSF89550">
    <property type="entry name" value="PHP domain-like"/>
    <property type="match status" value="1"/>
</dbReference>
<dbReference type="RefSeq" id="WP_349216779.1">
    <property type="nucleotide sequence ID" value="NZ_JBBMFA010000104.1"/>
</dbReference>
<dbReference type="EMBL" id="JBBMFA010000104">
    <property type="protein sequence ID" value="MEQ2521269.1"/>
    <property type="molecule type" value="Genomic_DNA"/>
</dbReference>
<dbReference type="Pfam" id="PF00580">
    <property type="entry name" value="UvrD-helicase"/>
    <property type="match status" value="2"/>
</dbReference>
<dbReference type="Gene3D" id="1.10.486.10">
    <property type="entry name" value="PCRA, domain 4"/>
    <property type="match status" value="2"/>
</dbReference>
<protein>
    <submittedName>
        <fullName evidence="8">UvrD-helicase domain-containing protein</fullName>
    </submittedName>
</protein>
<dbReference type="Gene3D" id="3.40.50.300">
    <property type="entry name" value="P-loop containing nucleotide triphosphate hydrolases"/>
    <property type="match status" value="3"/>
</dbReference>
<dbReference type="PROSITE" id="PS51217">
    <property type="entry name" value="UVRD_HELICASE_CTER"/>
    <property type="match status" value="1"/>
</dbReference>
<name>A0ABV1GHG3_9FIRM</name>
<accession>A0ABV1GHG3</accession>
<keyword evidence="1 5" id="KW-0547">Nucleotide-binding</keyword>
<dbReference type="InterPro" id="IPR016195">
    <property type="entry name" value="Pol/histidinol_Pase-like"/>
</dbReference>
<evidence type="ECO:0000259" key="6">
    <source>
        <dbReference type="PROSITE" id="PS51198"/>
    </source>
</evidence>
<evidence type="ECO:0000256" key="4">
    <source>
        <dbReference type="ARBA" id="ARBA00022840"/>
    </source>
</evidence>
<evidence type="ECO:0000259" key="7">
    <source>
        <dbReference type="PROSITE" id="PS51217"/>
    </source>
</evidence>
<dbReference type="SUPFAM" id="SSF52540">
    <property type="entry name" value="P-loop containing nucleoside triphosphate hydrolases"/>
    <property type="match status" value="1"/>
</dbReference>
<reference evidence="8 9" key="1">
    <citation type="submission" date="2024-03" db="EMBL/GenBank/DDBJ databases">
        <title>Human intestinal bacterial collection.</title>
        <authorList>
            <person name="Pauvert C."/>
            <person name="Hitch T.C.A."/>
            <person name="Clavel T."/>
        </authorList>
    </citation>
    <scope>NUCLEOTIDE SEQUENCE [LARGE SCALE GENOMIC DNA]</scope>
    <source>
        <strain evidence="8 9">CLA-JM-H11</strain>
    </source>
</reference>
<dbReference type="CDD" id="cd19067">
    <property type="entry name" value="PfuEndoQ-like"/>
    <property type="match status" value="1"/>
</dbReference>
<dbReference type="InterPro" id="IPR027417">
    <property type="entry name" value="P-loop_NTPase"/>
</dbReference>